<keyword evidence="2" id="KW-1185">Reference proteome</keyword>
<accession>A0ACC3YCA0</accession>
<gene>
    <name evidence="1" type="ORF">CTRU02_215594</name>
</gene>
<protein>
    <submittedName>
        <fullName evidence="1">Uncharacterized protein</fullName>
    </submittedName>
</protein>
<sequence>MQNATVGSMGAHDQTLKPRGIVDIERLKCCDFVRGITRWGSGRGYRHQPLFPL</sequence>
<dbReference type="Proteomes" id="UP000805649">
    <property type="component" value="Unassembled WGS sequence"/>
</dbReference>
<organism evidence="1 2">
    <name type="scientific">Colletotrichum truncatum</name>
    <name type="common">Anthracnose fungus</name>
    <name type="synonym">Colletotrichum capsici</name>
    <dbReference type="NCBI Taxonomy" id="5467"/>
    <lineage>
        <taxon>Eukaryota</taxon>
        <taxon>Fungi</taxon>
        <taxon>Dikarya</taxon>
        <taxon>Ascomycota</taxon>
        <taxon>Pezizomycotina</taxon>
        <taxon>Sordariomycetes</taxon>
        <taxon>Hypocreomycetidae</taxon>
        <taxon>Glomerellales</taxon>
        <taxon>Glomerellaceae</taxon>
        <taxon>Colletotrichum</taxon>
        <taxon>Colletotrichum truncatum species complex</taxon>
    </lineage>
</organism>
<reference evidence="1 2" key="1">
    <citation type="journal article" date="2020" name="Phytopathology">
        <title>Genome Sequence Resources of Colletotrichum truncatum, C. plurivorum, C. musicola, and C. sojae: Four Species Pathogenic to Soybean (Glycine max).</title>
        <authorList>
            <person name="Rogerio F."/>
            <person name="Boufleur T.R."/>
            <person name="Ciampi-Guillardi M."/>
            <person name="Sukno S.A."/>
            <person name="Thon M.R."/>
            <person name="Massola Junior N.S."/>
            <person name="Baroncelli R."/>
        </authorList>
    </citation>
    <scope>NUCLEOTIDE SEQUENCE [LARGE SCALE GENOMIC DNA]</scope>
    <source>
        <strain evidence="1 2">CMES1059</strain>
    </source>
</reference>
<evidence type="ECO:0000313" key="1">
    <source>
        <dbReference type="EMBL" id="KAL0929428.1"/>
    </source>
</evidence>
<proteinExistence type="predicted"/>
<dbReference type="EMBL" id="VUJX02000017">
    <property type="protein sequence ID" value="KAL0929428.1"/>
    <property type="molecule type" value="Genomic_DNA"/>
</dbReference>
<comment type="caution">
    <text evidence="1">The sequence shown here is derived from an EMBL/GenBank/DDBJ whole genome shotgun (WGS) entry which is preliminary data.</text>
</comment>
<name>A0ACC3YCA0_COLTU</name>
<evidence type="ECO:0000313" key="2">
    <source>
        <dbReference type="Proteomes" id="UP000805649"/>
    </source>
</evidence>